<proteinExistence type="predicted"/>
<dbReference type="Proteomes" id="UP000306560">
    <property type="component" value="Segment"/>
</dbReference>
<accession>A0A482MTU1</accession>
<sequence>MKIIPKKKDNTVRLETIIPGNPFVVQNGSASPQYYMRVENASGNIRIASGWVPVVNLFTGVLSVKSLDDQVEMIRMSVVQE</sequence>
<gene>
    <name evidence="1" type="ORF">WFI101126_00102</name>
</gene>
<organism evidence="1 2">
    <name type="scientific">Escherichia phage vB_EcoP_WFI101126</name>
    <dbReference type="NCBI Taxonomy" id="2508203"/>
    <lineage>
        <taxon>Viruses</taxon>
        <taxon>Duplodnaviria</taxon>
        <taxon>Heunggongvirae</taxon>
        <taxon>Uroviricota</taxon>
        <taxon>Caudoviricetes</taxon>
        <taxon>Mktvariviridae</taxon>
        <taxon>Gordonclarkvirinae</taxon>
        <taxon>Kuravirus</taxon>
        <taxon>Kuravirus WFI101126</taxon>
    </lineage>
</organism>
<evidence type="ECO:0000313" key="1">
    <source>
        <dbReference type="EMBL" id="QBQ76530.1"/>
    </source>
</evidence>
<keyword evidence="2" id="KW-1185">Reference proteome</keyword>
<reference evidence="1 2" key="1">
    <citation type="submission" date="2019-01" db="EMBL/GenBank/DDBJ databases">
        <title>Still something new to discover - new insights into E. coli phage diversity and taxonomy.</title>
        <authorList>
            <person name="Korf I.H.E."/>
            <person name="Adriaennsens E."/>
            <person name="Dreiseikelmann B."/>
            <person name="Kropinski A."/>
            <person name="Nimtz M."/>
            <person name="Meier-Kolthoff J.P."/>
            <person name="Rohde M."/>
            <person name="van Raaij M."/>
            <person name="Wittmann J."/>
        </authorList>
    </citation>
    <scope>NUCLEOTIDE SEQUENCE [LARGE SCALE GENOMIC DNA]</scope>
</reference>
<protein>
    <submittedName>
        <fullName evidence="1">Uncharacterized protein</fullName>
    </submittedName>
</protein>
<dbReference type="EMBL" id="MK373770">
    <property type="protein sequence ID" value="QBQ76530.1"/>
    <property type="molecule type" value="Genomic_DNA"/>
</dbReference>
<evidence type="ECO:0000313" key="2">
    <source>
        <dbReference type="Proteomes" id="UP000306560"/>
    </source>
</evidence>
<name>A0A482MTU1_9CAUD</name>